<dbReference type="AlphaFoldDB" id="A0A5Q5BGS1"/>
<accession>A0A5Q5BGS1</accession>
<feature type="compositionally biased region" description="Polar residues" evidence="1">
    <location>
        <begin position="123"/>
        <end position="132"/>
    </location>
</feature>
<organism evidence="2">
    <name type="scientific">Mycobacterium sp. (strain MCS)</name>
    <dbReference type="NCBI Taxonomy" id="164756"/>
    <lineage>
        <taxon>Bacteria</taxon>
        <taxon>Bacillati</taxon>
        <taxon>Actinomycetota</taxon>
        <taxon>Actinomycetes</taxon>
        <taxon>Mycobacteriales</taxon>
        <taxon>Mycobacteriaceae</taxon>
        <taxon>Mycobacterium</taxon>
    </lineage>
</organism>
<feature type="region of interest" description="Disordered" evidence="1">
    <location>
        <begin position="15"/>
        <end position="39"/>
    </location>
</feature>
<sequence>MRDREFGRSIDVICGQQIGRSPQGDNFRSGGDVPPTSSCPFSTMAAAESAVSSFCRTSGSGTAGLLDLDVGQVLRSDYAGPAHVLVTVQTKFSSDAGRANELDADSTVGQSTPERHGVAGDLSASTNMDQPF</sequence>
<evidence type="ECO:0000256" key="1">
    <source>
        <dbReference type="SAM" id="MobiDB-lite"/>
    </source>
</evidence>
<name>A0A5Q5BGS1_MYCSS</name>
<feature type="region of interest" description="Disordered" evidence="1">
    <location>
        <begin position="95"/>
        <end position="132"/>
    </location>
</feature>
<protein>
    <submittedName>
        <fullName evidence="2">Uncharacterized protein</fullName>
    </submittedName>
</protein>
<dbReference type="EMBL" id="CP000384">
    <property type="protein sequence ID" value="ABG07453.1"/>
    <property type="molecule type" value="Genomic_DNA"/>
</dbReference>
<proteinExistence type="predicted"/>
<dbReference type="KEGG" id="mmc:Mmcs_1341"/>
<evidence type="ECO:0000313" key="2">
    <source>
        <dbReference type="EMBL" id="ABG07453.1"/>
    </source>
</evidence>
<reference evidence="2" key="1">
    <citation type="submission" date="2006-06" db="EMBL/GenBank/DDBJ databases">
        <title>Complete sequence of chromosome of Mycobacterium sp. MCS.</title>
        <authorList>
            <consortium name="US DOE Joint Genome Institute"/>
            <person name="Copeland A."/>
            <person name="Lucas S."/>
            <person name="Lapidus A."/>
            <person name="Barry K."/>
            <person name="Detter J.C."/>
            <person name="Glavina del Rio T."/>
            <person name="Hammon N."/>
            <person name="Israni S."/>
            <person name="Dalin E."/>
            <person name="Tice H."/>
            <person name="Pitluck S."/>
            <person name="Martinez M."/>
            <person name="Schmutz J."/>
            <person name="Larimer F."/>
            <person name="Land M."/>
            <person name="Hauser L."/>
            <person name="Kyrpides N."/>
            <person name="Kim E."/>
            <person name="Miller C.D."/>
            <person name="Hughes J.E."/>
            <person name="Anderson A.J."/>
            <person name="Sims R.C."/>
            <person name="Richardson P."/>
        </authorList>
    </citation>
    <scope>NUCLEOTIDE SEQUENCE [LARGE SCALE GENOMIC DNA]</scope>
    <source>
        <strain evidence="2">MCS</strain>
    </source>
</reference>
<gene>
    <name evidence="2" type="ordered locus">Mmcs_1341</name>
</gene>